<proteinExistence type="predicted"/>
<keyword evidence="2" id="KW-1185">Reference proteome</keyword>
<dbReference type="Proteomes" id="UP000199477">
    <property type="component" value="Unassembled WGS sequence"/>
</dbReference>
<sequence>MRHGVIAIAVLGAMPALAQDADRDAFVTRGALAGDQLWLRNDQGELSTIRVNGKERVSRPIAQPVADICAFDGAALAVSVEDDGTWVVFRPEHAEQERVSIKPVAPNGGPILDCRSGVISIVGSQQLATLDRFGAGAVPHTVKLSKPIGRGISTAVYGDAGHLYVGTGNGEFGGGLWVVDRFTGVVTGGDGEDDLMRGCDEAAGELGCSSINDFAAIPWKPGCVAVAIGLQHMMSSGALVELCGSSFRQLYRSPYTSGWMRSVLQGRRSPETVPFYGLLAKPGSLLVAGLDRLYEIGPKGLMSTDEYPEFTSIGGVDVSFGRPDVILVRTAVSQHKALSSETPLMVPR</sequence>
<dbReference type="EMBL" id="FONH01000003">
    <property type="protein sequence ID" value="SFE63741.1"/>
    <property type="molecule type" value="Genomic_DNA"/>
</dbReference>
<evidence type="ECO:0000313" key="1">
    <source>
        <dbReference type="EMBL" id="SFE63741.1"/>
    </source>
</evidence>
<organism evidence="1 2">
    <name type="scientific">Dyella marensis</name>
    <dbReference type="NCBI Taxonomy" id="500610"/>
    <lineage>
        <taxon>Bacteria</taxon>
        <taxon>Pseudomonadati</taxon>
        <taxon>Pseudomonadota</taxon>
        <taxon>Gammaproteobacteria</taxon>
        <taxon>Lysobacterales</taxon>
        <taxon>Rhodanobacteraceae</taxon>
        <taxon>Dyella</taxon>
    </lineage>
</organism>
<accession>A0A1I2C5T4</accession>
<gene>
    <name evidence="1" type="ORF">SAMN02799615_01374</name>
</gene>
<evidence type="ECO:0000313" key="2">
    <source>
        <dbReference type="Proteomes" id="UP000199477"/>
    </source>
</evidence>
<dbReference type="AlphaFoldDB" id="A0A1I2C5T4"/>
<name>A0A1I2C5T4_9GAMM</name>
<protein>
    <submittedName>
        <fullName evidence="1">Uncharacterized protein</fullName>
    </submittedName>
</protein>
<dbReference type="RefSeq" id="WP_026636130.1">
    <property type="nucleotide sequence ID" value="NZ_FONH01000003.1"/>
</dbReference>
<reference evidence="2" key="1">
    <citation type="submission" date="2016-10" db="EMBL/GenBank/DDBJ databases">
        <authorList>
            <person name="Varghese N."/>
            <person name="Submissions S."/>
        </authorList>
    </citation>
    <scope>NUCLEOTIDE SEQUENCE [LARGE SCALE GENOMIC DNA]</scope>
    <source>
        <strain evidence="2">UNC178MFTsu3.1</strain>
    </source>
</reference>